<dbReference type="KEGG" id="tro:trd_A0226"/>
<evidence type="ECO:0000256" key="1">
    <source>
        <dbReference type="SAM" id="MobiDB-lite"/>
    </source>
</evidence>
<evidence type="ECO:0000313" key="2">
    <source>
        <dbReference type="EMBL" id="ACM07057.1"/>
    </source>
</evidence>
<protein>
    <submittedName>
        <fullName evidence="2">Uncharacterized protein</fullName>
    </submittedName>
</protein>
<accession>B9L362</accession>
<feature type="region of interest" description="Disordered" evidence="1">
    <location>
        <begin position="1"/>
        <end position="30"/>
    </location>
</feature>
<proteinExistence type="predicted"/>
<dbReference type="EMBL" id="CP001276">
    <property type="protein sequence ID" value="ACM07057.1"/>
    <property type="molecule type" value="Genomic_DNA"/>
</dbReference>
<dbReference type="AlphaFoldDB" id="B9L362"/>
<gene>
    <name evidence="2" type="ordered locus">trd_A0226</name>
</gene>
<name>B9L362_THERP</name>
<dbReference type="HOGENOM" id="CLU_2977820_0_0_0"/>
<keyword evidence="3" id="KW-1185">Reference proteome</keyword>
<evidence type="ECO:0000313" key="3">
    <source>
        <dbReference type="Proteomes" id="UP000000447"/>
    </source>
</evidence>
<sequence>MGIIMPEEPAAGWSRMSRQGDPSERVPPTIAGLVDTRGRCTRLESRDLLVGGLVGTGP</sequence>
<dbReference type="Proteomes" id="UP000000447">
    <property type="component" value="Plasmid unnamed"/>
</dbReference>
<keyword evidence="2" id="KW-0614">Plasmid</keyword>
<geneLocation type="plasmid" evidence="3">
    <name>Tros</name>
</geneLocation>
<organism evidence="2 3">
    <name type="scientific">Thermomicrobium roseum (strain ATCC 27502 / DSM 5159 / P-2)</name>
    <dbReference type="NCBI Taxonomy" id="309801"/>
    <lineage>
        <taxon>Bacteria</taxon>
        <taxon>Pseudomonadati</taxon>
        <taxon>Thermomicrobiota</taxon>
        <taxon>Thermomicrobia</taxon>
        <taxon>Thermomicrobiales</taxon>
        <taxon>Thermomicrobiaceae</taxon>
        <taxon>Thermomicrobium</taxon>
    </lineage>
</organism>
<reference evidence="2 3" key="1">
    <citation type="journal article" date="2009" name="PLoS ONE">
        <title>Complete genome sequence of the aerobic CO-oxidizing thermophile Thermomicrobium roseum.</title>
        <authorList>
            <person name="Wu D."/>
            <person name="Raymond J."/>
            <person name="Wu M."/>
            <person name="Chatterji S."/>
            <person name="Ren Q."/>
            <person name="Graham J.E."/>
            <person name="Bryant D.A."/>
            <person name="Robb F."/>
            <person name="Colman A."/>
            <person name="Tallon L.J."/>
            <person name="Badger J.H."/>
            <person name="Madupu R."/>
            <person name="Ward N.L."/>
            <person name="Eisen J.A."/>
        </authorList>
    </citation>
    <scope>NUCLEOTIDE SEQUENCE [LARGE SCALE GENOMIC DNA]</scope>
    <source>
        <strain evidence="3">ATCC 27502 / DSM 5159 / P-2</strain>
        <plasmid evidence="2">unnamed</plasmid>
    </source>
</reference>